<comment type="subcellular location">
    <subcellularLocation>
        <location evidence="1">Nucleus</location>
    </subcellularLocation>
</comment>
<dbReference type="PROSITE" id="PS00028">
    <property type="entry name" value="ZINC_FINGER_C2H2_1"/>
    <property type="match status" value="8"/>
</dbReference>
<dbReference type="FunFam" id="3.30.160.60:FF:000630">
    <property type="entry name" value="Zinc finger protein 180"/>
    <property type="match status" value="1"/>
</dbReference>
<feature type="compositionally biased region" description="Acidic residues" evidence="9">
    <location>
        <begin position="348"/>
        <end position="389"/>
    </location>
</feature>
<dbReference type="PANTHER" id="PTHR24381:SF390">
    <property type="entry name" value="ZINC FINGER PROTEIN 37 HOMOLOG"/>
    <property type="match status" value="1"/>
</dbReference>
<dbReference type="SMART" id="SM00355">
    <property type="entry name" value="ZnF_C2H2"/>
    <property type="match status" value="10"/>
</dbReference>
<evidence type="ECO:0000256" key="1">
    <source>
        <dbReference type="ARBA" id="ARBA00004123"/>
    </source>
</evidence>
<evidence type="ECO:0000259" key="10">
    <source>
        <dbReference type="PROSITE" id="PS50157"/>
    </source>
</evidence>
<feature type="region of interest" description="Disordered" evidence="9">
    <location>
        <begin position="303"/>
        <end position="420"/>
    </location>
</feature>
<feature type="non-terminal residue" evidence="11">
    <location>
        <position position="1"/>
    </location>
</feature>
<evidence type="ECO:0000313" key="11">
    <source>
        <dbReference type="EMBL" id="KAH3699717.1"/>
    </source>
</evidence>
<reference evidence="11" key="2">
    <citation type="submission" date="2020-11" db="EMBL/GenBank/DDBJ databases">
        <authorList>
            <person name="McCartney M.A."/>
            <person name="Auch B."/>
            <person name="Kono T."/>
            <person name="Mallez S."/>
            <person name="Becker A."/>
            <person name="Gohl D.M."/>
            <person name="Silverstein K.A.T."/>
            <person name="Koren S."/>
            <person name="Bechman K.B."/>
            <person name="Herman A."/>
            <person name="Abrahante J.E."/>
            <person name="Garbe J."/>
        </authorList>
    </citation>
    <scope>NUCLEOTIDE SEQUENCE</scope>
    <source>
        <strain evidence="11">Duluth1</strain>
        <tissue evidence="11">Whole animal</tissue>
    </source>
</reference>
<organism evidence="11 12">
    <name type="scientific">Dreissena polymorpha</name>
    <name type="common">Zebra mussel</name>
    <name type="synonym">Mytilus polymorpha</name>
    <dbReference type="NCBI Taxonomy" id="45954"/>
    <lineage>
        <taxon>Eukaryota</taxon>
        <taxon>Metazoa</taxon>
        <taxon>Spiralia</taxon>
        <taxon>Lophotrochozoa</taxon>
        <taxon>Mollusca</taxon>
        <taxon>Bivalvia</taxon>
        <taxon>Autobranchia</taxon>
        <taxon>Heteroconchia</taxon>
        <taxon>Euheterodonta</taxon>
        <taxon>Imparidentia</taxon>
        <taxon>Neoheterodontei</taxon>
        <taxon>Myida</taxon>
        <taxon>Dreissenoidea</taxon>
        <taxon>Dreissenidae</taxon>
        <taxon>Dreissena</taxon>
    </lineage>
</organism>
<dbReference type="Pfam" id="PF00096">
    <property type="entry name" value="zf-C2H2"/>
    <property type="match status" value="4"/>
</dbReference>
<feature type="domain" description="C2H2-type" evidence="10">
    <location>
        <begin position="516"/>
        <end position="544"/>
    </location>
</feature>
<dbReference type="GO" id="GO:0000977">
    <property type="term" value="F:RNA polymerase II transcription regulatory region sequence-specific DNA binding"/>
    <property type="evidence" value="ECO:0007669"/>
    <property type="project" value="TreeGrafter"/>
</dbReference>
<dbReference type="InterPro" id="IPR036236">
    <property type="entry name" value="Znf_C2H2_sf"/>
</dbReference>
<keyword evidence="2" id="KW-0479">Metal-binding</keyword>
<gene>
    <name evidence="11" type="ORF">DPMN_074677</name>
</gene>
<name>A0A9D3YFT8_DREPO</name>
<feature type="domain" description="C2H2-type" evidence="10">
    <location>
        <begin position="601"/>
        <end position="628"/>
    </location>
</feature>
<evidence type="ECO:0000313" key="12">
    <source>
        <dbReference type="Proteomes" id="UP000828390"/>
    </source>
</evidence>
<dbReference type="GO" id="GO:0005634">
    <property type="term" value="C:nucleus"/>
    <property type="evidence" value="ECO:0007669"/>
    <property type="project" value="UniProtKB-SubCell"/>
</dbReference>
<evidence type="ECO:0000256" key="2">
    <source>
        <dbReference type="ARBA" id="ARBA00022723"/>
    </source>
</evidence>
<evidence type="ECO:0000256" key="4">
    <source>
        <dbReference type="ARBA" id="ARBA00022771"/>
    </source>
</evidence>
<feature type="domain" description="C2H2-type" evidence="10">
    <location>
        <begin position="914"/>
        <end position="941"/>
    </location>
</feature>
<comment type="caution">
    <text evidence="11">The sequence shown here is derived from an EMBL/GenBank/DDBJ whole genome shotgun (WGS) entry which is preliminary data.</text>
</comment>
<dbReference type="SUPFAM" id="SSF57667">
    <property type="entry name" value="beta-beta-alpha zinc fingers"/>
    <property type="match status" value="5"/>
</dbReference>
<dbReference type="GO" id="GO:0008270">
    <property type="term" value="F:zinc ion binding"/>
    <property type="evidence" value="ECO:0007669"/>
    <property type="project" value="UniProtKB-KW"/>
</dbReference>
<keyword evidence="3" id="KW-0677">Repeat</keyword>
<dbReference type="InterPro" id="IPR013087">
    <property type="entry name" value="Znf_C2H2_type"/>
</dbReference>
<keyword evidence="6" id="KW-0238">DNA-binding</keyword>
<evidence type="ECO:0000256" key="6">
    <source>
        <dbReference type="ARBA" id="ARBA00023125"/>
    </source>
</evidence>
<feature type="region of interest" description="Disordered" evidence="9">
    <location>
        <begin position="995"/>
        <end position="1034"/>
    </location>
</feature>
<dbReference type="PROSITE" id="PS50157">
    <property type="entry name" value="ZINC_FINGER_C2H2_2"/>
    <property type="match status" value="7"/>
</dbReference>
<feature type="compositionally biased region" description="Acidic residues" evidence="9">
    <location>
        <begin position="309"/>
        <end position="332"/>
    </location>
</feature>
<evidence type="ECO:0000256" key="5">
    <source>
        <dbReference type="ARBA" id="ARBA00022833"/>
    </source>
</evidence>
<feature type="compositionally biased region" description="Basic and acidic residues" evidence="9">
    <location>
        <begin position="333"/>
        <end position="347"/>
    </location>
</feature>
<feature type="compositionally biased region" description="Basic residues" evidence="9">
    <location>
        <begin position="395"/>
        <end position="420"/>
    </location>
</feature>
<feature type="domain" description="C2H2-type" evidence="10">
    <location>
        <begin position="941"/>
        <end position="964"/>
    </location>
</feature>
<dbReference type="AlphaFoldDB" id="A0A9D3YFT8"/>
<dbReference type="Pfam" id="PF13912">
    <property type="entry name" value="zf-C2H2_6"/>
    <property type="match status" value="2"/>
</dbReference>
<dbReference type="Proteomes" id="UP000828390">
    <property type="component" value="Unassembled WGS sequence"/>
</dbReference>
<dbReference type="GO" id="GO:0000981">
    <property type="term" value="F:DNA-binding transcription factor activity, RNA polymerase II-specific"/>
    <property type="evidence" value="ECO:0007669"/>
    <property type="project" value="TreeGrafter"/>
</dbReference>
<protein>
    <recommendedName>
        <fullName evidence="10">C2H2-type domain-containing protein</fullName>
    </recommendedName>
</protein>
<evidence type="ECO:0000256" key="7">
    <source>
        <dbReference type="ARBA" id="ARBA00023242"/>
    </source>
</evidence>
<keyword evidence="4 8" id="KW-0863">Zinc-finger</keyword>
<feature type="domain" description="C2H2-type" evidence="10">
    <location>
        <begin position="573"/>
        <end position="600"/>
    </location>
</feature>
<dbReference type="PANTHER" id="PTHR24381">
    <property type="entry name" value="ZINC FINGER PROTEIN"/>
    <property type="match status" value="1"/>
</dbReference>
<evidence type="ECO:0000256" key="9">
    <source>
        <dbReference type="SAM" id="MobiDB-lite"/>
    </source>
</evidence>
<reference evidence="11" key="1">
    <citation type="journal article" date="2019" name="bioRxiv">
        <title>The Genome of the Zebra Mussel, Dreissena polymorpha: A Resource for Invasive Species Research.</title>
        <authorList>
            <person name="McCartney M.A."/>
            <person name="Auch B."/>
            <person name="Kono T."/>
            <person name="Mallez S."/>
            <person name="Zhang Y."/>
            <person name="Obille A."/>
            <person name="Becker A."/>
            <person name="Abrahante J.E."/>
            <person name="Garbe J."/>
            <person name="Badalamenti J.P."/>
            <person name="Herman A."/>
            <person name="Mangelson H."/>
            <person name="Liachko I."/>
            <person name="Sullivan S."/>
            <person name="Sone E.D."/>
            <person name="Koren S."/>
            <person name="Silverstein K.A.T."/>
            <person name="Beckman K.B."/>
            <person name="Gohl D.M."/>
        </authorList>
    </citation>
    <scope>NUCLEOTIDE SEQUENCE</scope>
    <source>
        <strain evidence="11">Duluth1</strain>
        <tissue evidence="11">Whole animal</tissue>
    </source>
</reference>
<evidence type="ECO:0000256" key="3">
    <source>
        <dbReference type="ARBA" id="ARBA00022737"/>
    </source>
</evidence>
<keyword evidence="5" id="KW-0862">Zinc</keyword>
<proteinExistence type="predicted"/>
<keyword evidence="7" id="KW-0539">Nucleus</keyword>
<feature type="domain" description="C2H2-type" evidence="10">
    <location>
        <begin position="969"/>
        <end position="996"/>
    </location>
</feature>
<dbReference type="Gene3D" id="3.30.160.60">
    <property type="entry name" value="Classic Zinc Finger"/>
    <property type="match status" value="5"/>
</dbReference>
<dbReference type="EMBL" id="JAIWYP010000015">
    <property type="protein sequence ID" value="KAH3699717.1"/>
    <property type="molecule type" value="Genomic_DNA"/>
</dbReference>
<sequence>MTSEEHKSSGMKAFMMPVRISQAGTDPAVGQKVVQPKMEVSAGQIVVSHAGQIAGTHRVIASHGTDPNSQNTIIIIPAQSGEHGDGQSVTYQILPQSSPMKTTAATPGKVQVQIHQQQQTQQQLQQPKPAVKSPHPALAQVRRVIQGNLGTPGGADMAALMKVQKEPTRAPDLDPSLTITVDPKKQSKDQRTLTLPPVSMDSLVTTNLCIEIEVDDALSVGELDSCKLKNGKTKYFFKISKMKIPMKAERFGLTPRSNPRVTIVGSKRKNNIDDIDYEDEEFEEMELEQTPAIVRKTLKKMKLDTAGSEGEEDENESGEEEKEEEEGEESEQENVKPAKATEMKDDGTFDENDENFDASVGDDDDDFEEEVNEAEEESEEEEEDDEEEETGNKKGSAKKGKKSARKTAKKSAPKKRAAAIKRIVKEKPLIEEVTYSPEVKSLTKAVPKGLLDEEGTPKRSYFRTNAYAKNDKFVVIREGAAKGGKPLLVCKECGFQTPYQTSMSGHLNGHANLNPFVCGLCGTGFRDQSNLNMHLRSVHADSRDFVCDVCCKMFKTQRTLTVHYQRHFASRKYVCDTCGKVFNHIASMSIHKRQHKDTKEYQCSHCEKSFYTRSDLSRHEFIHTREGKHQCHICEKKFFRLGYWRDHMRVKHNITDVENMPHHVLDEPSNETQISSRLETHVLVDQTNDGLEIQTNSGLETTSRLVVQTSDGIEANSRLLVQNNDGMEAQSGLVGQNNDGLEAQTTSGIVTSSELVDQMIVDLETSSGLLYKTSNELATNSGLVFLTTDGLETNSEMHASNELETHSGLVFVTSDGLETNSEMKLQASNELETNAGLVDQTRIGLEPQIMFTGRETSQAMTIIEITDTSEMTEAVKQPSGDDQEFICDVSSQTFKSEGRIAAHYKQNFHGDQAYVCNTCEKSFSNRKSLYSHRLTHKEKAYKCGQCEKSFYLKSDLTRHEFVHTRVGQHKCDLCESSFNRLEKLRAHMALHDVPEDETELGTTPEVEVKPDDEPGTTSNLTKRKSAVREKRPGADQEWICDVCTKKF</sequence>
<evidence type="ECO:0000256" key="8">
    <source>
        <dbReference type="PROSITE-ProRule" id="PRU00042"/>
    </source>
</evidence>
<feature type="domain" description="C2H2-type" evidence="10">
    <location>
        <begin position="545"/>
        <end position="572"/>
    </location>
</feature>
<accession>A0A9D3YFT8</accession>
<keyword evidence="12" id="KW-1185">Reference proteome</keyword>